<dbReference type="Gene3D" id="3.80.10.10">
    <property type="entry name" value="Ribonuclease Inhibitor"/>
    <property type="match status" value="1"/>
</dbReference>
<dbReference type="SUPFAM" id="SSF52047">
    <property type="entry name" value="RNI-like"/>
    <property type="match status" value="1"/>
</dbReference>
<dbReference type="SMART" id="SM00368">
    <property type="entry name" value="LRR_RI"/>
    <property type="match status" value="2"/>
</dbReference>
<protein>
    <submittedName>
        <fullName evidence="1">Uncharacterized protein</fullName>
    </submittedName>
</protein>
<dbReference type="AlphaFoldDB" id="A0A5E4CUT5"/>
<name>A0A5E4CUT5_MARMO</name>
<reference evidence="1" key="1">
    <citation type="submission" date="2019-04" db="EMBL/GenBank/DDBJ databases">
        <authorList>
            <person name="Alioto T."/>
            <person name="Alioto T."/>
        </authorList>
    </citation>
    <scope>NUCLEOTIDE SEQUENCE [LARGE SCALE GENOMIC DNA]</scope>
</reference>
<dbReference type="EMBL" id="CABDUW010002121">
    <property type="protein sequence ID" value="VTJ85543.1"/>
    <property type="molecule type" value="Genomic_DNA"/>
</dbReference>
<proteinExistence type="predicted"/>
<comment type="caution">
    <text evidence="1">The sequence shown here is derived from an EMBL/GenBank/DDBJ whole genome shotgun (WGS) entry which is preliminary data.</text>
</comment>
<gene>
    <name evidence="1" type="ORF">MONAX_5E004024</name>
</gene>
<dbReference type="InterPro" id="IPR032675">
    <property type="entry name" value="LRR_dom_sf"/>
</dbReference>
<feature type="non-terminal residue" evidence="1">
    <location>
        <position position="1"/>
    </location>
</feature>
<organism evidence="1 2">
    <name type="scientific">Marmota monax</name>
    <name type="common">Woodchuck</name>
    <dbReference type="NCBI Taxonomy" id="9995"/>
    <lineage>
        <taxon>Eukaryota</taxon>
        <taxon>Metazoa</taxon>
        <taxon>Chordata</taxon>
        <taxon>Craniata</taxon>
        <taxon>Vertebrata</taxon>
        <taxon>Euteleostomi</taxon>
        <taxon>Mammalia</taxon>
        <taxon>Eutheria</taxon>
        <taxon>Euarchontoglires</taxon>
        <taxon>Glires</taxon>
        <taxon>Rodentia</taxon>
        <taxon>Sciuromorpha</taxon>
        <taxon>Sciuridae</taxon>
        <taxon>Xerinae</taxon>
        <taxon>Marmotini</taxon>
        <taxon>Marmota</taxon>
    </lineage>
</organism>
<accession>A0A5E4CUT5</accession>
<evidence type="ECO:0000313" key="2">
    <source>
        <dbReference type="Proteomes" id="UP000335636"/>
    </source>
</evidence>
<sequence>PESNRLPDAYSEHLAAALRTSPDLTELALYRNALGNPGLQLLCPLSTSGDLLACQPPPLTKRYLTNNALGDAGVRLLCQGLRHPRCRLRVLW</sequence>
<keyword evidence="2" id="KW-1185">Reference proteome</keyword>
<evidence type="ECO:0000313" key="1">
    <source>
        <dbReference type="EMBL" id="VTJ85543.1"/>
    </source>
</evidence>
<dbReference type="Proteomes" id="UP000335636">
    <property type="component" value="Unassembled WGS sequence"/>
</dbReference>